<dbReference type="GO" id="GO:0016758">
    <property type="term" value="F:hexosyltransferase activity"/>
    <property type="evidence" value="ECO:0007669"/>
    <property type="project" value="UniProtKB-ARBA"/>
</dbReference>
<evidence type="ECO:0000313" key="2">
    <source>
        <dbReference type="EMBL" id="TDU71397.1"/>
    </source>
</evidence>
<dbReference type="InterPro" id="IPR001173">
    <property type="entry name" value="Glyco_trans_2-like"/>
</dbReference>
<feature type="domain" description="Glycosyltransferase 2-like" evidence="1">
    <location>
        <begin position="5"/>
        <end position="164"/>
    </location>
</feature>
<name>A0A4R7S2Z6_9BACT</name>
<dbReference type="OrthoDB" id="9770201at2"/>
<dbReference type="Gene3D" id="3.90.550.10">
    <property type="entry name" value="Spore Coat Polysaccharide Biosynthesis Protein SpsA, Chain A"/>
    <property type="match status" value="1"/>
</dbReference>
<keyword evidence="3" id="KW-1185">Reference proteome</keyword>
<accession>A0A4R7S2Z6</accession>
<comment type="caution">
    <text evidence="2">The sequence shown here is derived from an EMBL/GenBank/DDBJ whole genome shotgun (WGS) entry which is preliminary data.</text>
</comment>
<dbReference type="PANTHER" id="PTHR22916">
    <property type="entry name" value="GLYCOSYLTRANSFERASE"/>
    <property type="match status" value="1"/>
</dbReference>
<sequence>MPKISVVLPVLNGLPYLIDALASLESQTCQDFELLLWDNGSNDGTVMEARKWIPSRLPGRVISGNPLPLHECLARLVVLSTTEFCARMDADDVALPDRFSKQLSALINNPKLAMVGGQCINIDAEGQILELQESLPLTHDDIVTQMLVRSALTHPALMFRRSAVLQAGNYSFPKPVEDLDLYLRIVNLFEVCNLSSPVLYYRLHDSSVCHQNRELQSKQASERICKHVRQTYGFSESSYHKLQANRCFCTLALLLWSAFYRAGWRPLSFFRIVFSHTFVESGRCLTRRSDWLSRAGFRFLKSLTSS</sequence>
<evidence type="ECO:0000313" key="3">
    <source>
        <dbReference type="Proteomes" id="UP000295662"/>
    </source>
</evidence>
<dbReference type="InterPro" id="IPR029044">
    <property type="entry name" value="Nucleotide-diphossugar_trans"/>
</dbReference>
<dbReference type="Proteomes" id="UP000295662">
    <property type="component" value="Unassembled WGS sequence"/>
</dbReference>
<gene>
    <name evidence="2" type="ORF">EI77_02521</name>
</gene>
<dbReference type="EMBL" id="SOCA01000003">
    <property type="protein sequence ID" value="TDU71397.1"/>
    <property type="molecule type" value="Genomic_DNA"/>
</dbReference>
<dbReference type="Pfam" id="PF00535">
    <property type="entry name" value="Glycos_transf_2"/>
    <property type="match status" value="1"/>
</dbReference>
<evidence type="ECO:0000259" key="1">
    <source>
        <dbReference type="Pfam" id="PF00535"/>
    </source>
</evidence>
<dbReference type="RefSeq" id="WP_133795554.1">
    <property type="nucleotide sequence ID" value="NZ_SOCA01000003.1"/>
</dbReference>
<proteinExistence type="predicted"/>
<keyword evidence="2" id="KW-0808">Transferase</keyword>
<organism evidence="2 3">
    <name type="scientific">Prosthecobacter fusiformis</name>
    <dbReference type="NCBI Taxonomy" id="48464"/>
    <lineage>
        <taxon>Bacteria</taxon>
        <taxon>Pseudomonadati</taxon>
        <taxon>Verrucomicrobiota</taxon>
        <taxon>Verrucomicrobiia</taxon>
        <taxon>Verrucomicrobiales</taxon>
        <taxon>Verrucomicrobiaceae</taxon>
        <taxon>Prosthecobacter</taxon>
    </lineage>
</organism>
<dbReference type="PANTHER" id="PTHR22916:SF3">
    <property type="entry name" value="UDP-GLCNAC:BETAGAL BETA-1,3-N-ACETYLGLUCOSAMINYLTRANSFERASE-LIKE PROTEIN 1"/>
    <property type="match status" value="1"/>
</dbReference>
<dbReference type="AlphaFoldDB" id="A0A4R7S2Z6"/>
<protein>
    <submittedName>
        <fullName evidence="2">Glycosyl transferase family 2</fullName>
    </submittedName>
</protein>
<dbReference type="SUPFAM" id="SSF53448">
    <property type="entry name" value="Nucleotide-diphospho-sugar transferases"/>
    <property type="match status" value="1"/>
</dbReference>
<reference evidence="2 3" key="1">
    <citation type="submission" date="2019-03" db="EMBL/GenBank/DDBJ databases">
        <title>Genomic Encyclopedia of Archaeal and Bacterial Type Strains, Phase II (KMG-II): from individual species to whole genera.</title>
        <authorList>
            <person name="Goeker M."/>
        </authorList>
    </citation>
    <scope>NUCLEOTIDE SEQUENCE [LARGE SCALE GENOMIC DNA]</scope>
    <source>
        <strain evidence="2 3">ATCC 25309</strain>
    </source>
</reference>